<sequence length="139" mass="16083">LESYENEVKEHFTNALTIIQGQIQDAQNRYENQYNKRAPNQTFKVGECVLKESEVIKKGLAKKLQPVYLGPYKILKVNYPNLTIQALDNPKHIKTIHVNKTKKYHTNAVLETNAEIQKSKDAIDKPDDRNQKAQCQYNL</sequence>
<evidence type="ECO:0000313" key="1">
    <source>
        <dbReference type="Proteomes" id="UP000887565"/>
    </source>
</evidence>
<evidence type="ECO:0000313" key="2">
    <source>
        <dbReference type="WBParaSite" id="nRc.2.0.1.t27323-RA"/>
    </source>
</evidence>
<proteinExistence type="predicted"/>
<organism evidence="1 2">
    <name type="scientific">Romanomermis culicivorax</name>
    <name type="common">Nematode worm</name>
    <dbReference type="NCBI Taxonomy" id="13658"/>
    <lineage>
        <taxon>Eukaryota</taxon>
        <taxon>Metazoa</taxon>
        <taxon>Ecdysozoa</taxon>
        <taxon>Nematoda</taxon>
        <taxon>Enoplea</taxon>
        <taxon>Dorylaimia</taxon>
        <taxon>Mermithida</taxon>
        <taxon>Mermithoidea</taxon>
        <taxon>Mermithidae</taxon>
        <taxon>Romanomermis</taxon>
    </lineage>
</organism>
<dbReference type="Proteomes" id="UP000887565">
    <property type="component" value="Unplaced"/>
</dbReference>
<dbReference type="AlphaFoldDB" id="A0A915JMI6"/>
<dbReference type="WBParaSite" id="nRc.2.0.1.t27323-RA">
    <property type="protein sequence ID" value="nRc.2.0.1.t27323-RA"/>
    <property type="gene ID" value="nRc.2.0.1.g27323"/>
</dbReference>
<reference evidence="2" key="1">
    <citation type="submission" date="2022-11" db="UniProtKB">
        <authorList>
            <consortium name="WormBaseParasite"/>
        </authorList>
    </citation>
    <scope>IDENTIFICATION</scope>
</reference>
<protein>
    <submittedName>
        <fullName evidence="2">Uncharacterized protein</fullName>
    </submittedName>
</protein>
<keyword evidence="1" id="KW-1185">Reference proteome</keyword>
<accession>A0A915JMI6</accession>
<name>A0A915JMI6_ROMCU</name>